<dbReference type="InterPro" id="IPR012337">
    <property type="entry name" value="RNaseH-like_sf"/>
</dbReference>
<dbReference type="PROSITE" id="PS50994">
    <property type="entry name" value="INTEGRASE"/>
    <property type="match status" value="1"/>
</dbReference>
<dbReference type="AlphaFoldDB" id="A0A1H7ZTA7"/>
<sequence length="334" mass="38962">MKITESLAQEINVRQACAALTVSSAGFYHWRNQQKKGPKENLRPAPPLALSEEEEKTILGILHEERFVDMAPPEIYSKLLDEGIYLCSVRTMYRILEKHDEVRERRNQLAHPQYQKPELLAERSNEIWTWDITKLKGPVKWTYFYLYVILDIFSRYVVGWMVAHRELAALAGKLINQTYEKQNIQPEQLTIHADRGSSMTSKTVAFLLSDLGITKSHSRPHVSNDNPYSEAQFKTLKYRPTFPQRFGSIEDARSFCQDFFRWYKREHHHSGIGFLTPEDVHYGRAEEIIKERQAVLDAAYKQHPERFKWVMPRPMALPSAVWINKPAPTDPAQH</sequence>
<gene>
    <name evidence="2" type="ORF">SAMN04489760_1272</name>
</gene>
<dbReference type="InterPro" id="IPR009057">
    <property type="entry name" value="Homeodomain-like_sf"/>
</dbReference>
<reference evidence="2 3" key="1">
    <citation type="submission" date="2016-10" db="EMBL/GenBank/DDBJ databases">
        <authorList>
            <person name="de Groot N.N."/>
        </authorList>
    </citation>
    <scope>NUCLEOTIDE SEQUENCE [LARGE SCALE GENOMIC DNA]</scope>
    <source>
        <strain evidence="2 3">DSM 8423</strain>
    </source>
</reference>
<accession>A0A1H7ZTA7</accession>
<dbReference type="PANTHER" id="PTHR46889:SF5">
    <property type="entry name" value="INTEGRASE PROTEIN"/>
    <property type="match status" value="1"/>
</dbReference>
<dbReference type="Proteomes" id="UP000198744">
    <property type="component" value="Unassembled WGS sequence"/>
</dbReference>
<dbReference type="InterPro" id="IPR050900">
    <property type="entry name" value="Transposase_IS3/IS150/IS904"/>
</dbReference>
<dbReference type="SUPFAM" id="SSF53098">
    <property type="entry name" value="Ribonuclease H-like"/>
    <property type="match status" value="1"/>
</dbReference>
<dbReference type="Gene3D" id="3.30.420.10">
    <property type="entry name" value="Ribonuclease H-like superfamily/Ribonuclease H"/>
    <property type="match status" value="1"/>
</dbReference>
<dbReference type="GO" id="GO:0003676">
    <property type="term" value="F:nucleic acid binding"/>
    <property type="evidence" value="ECO:0007669"/>
    <property type="project" value="InterPro"/>
</dbReference>
<evidence type="ECO:0000259" key="1">
    <source>
        <dbReference type="PROSITE" id="PS50994"/>
    </source>
</evidence>
<keyword evidence="3" id="KW-1185">Reference proteome</keyword>
<evidence type="ECO:0000313" key="2">
    <source>
        <dbReference type="EMBL" id="SEM61551.1"/>
    </source>
</evidence>
<dbReference type="STRING" id="43775.SAMN04489760_1272"/>
<proteinExistence type="predicted"/>
<dbReference type="NCBIfam" id="NF033516">
    <property type="entry name" value="transpos_IS3"/>
    <property type="match status" value="1"/>
</dbReference>
<dbReference type="InterPro" id="IPR036397">
    <property type="entry name" value="RNaseH_sf"/>
</dbReference>
<dbReference type="EMBL" id="FOBS01000027">
    <property type="protein sequence ID" value="SEM61551.1"/>
    <property type="molecule type" value="Genomic_DNA"/>
</dbReference>
<name>A0A1H7ZTA7_9BACT</name>
<dbReference type="GO" id="GO:0015074">
    <property type="term" value="P:DNA integration"/>
    <property type="evidence" value="ECO:0007669"/>
    <property type="project" value="InterPro"/>
</dbReference>
<organism evidence="2 3">
    <name type="scientific">Syntrophus gentianae</name>
    <dbReference type="NCBI Taxonomy" id="43775"/>
    <lineage>
        <taxon>Bacteria</taxon>
        <taxon>Pseudomonadati</taxon>
        <taxon>Thermodesulfobacteriota</taxon>
        <taxon>Syntrophia</taxon>
        <taxon>Syntrophales</taxon>
        <taxon>Syntrophaceae</taxon>
        <taxon>Syntrophus</taxon>
    </lineage>
</organism>
<dbReference type="InterPro" id="IPR048020">
    <property type="entry name" value="Transpos_IS3"/>
</dbReference>
<evidence type="ECO:0000313" key="3">
    <source>
        <dbReference type="Proteomes" id="UP000198744"/>
    </source>
</evidence>
<dbReference type="Pfam" id="PF00665">
    <property type="entry name" value="rve"/>
    <property type="match status" value="1"/>
</dbReference>
<dbReference type="SUPFAM" id="SSF46689">
    <property type="entry name" value="Homeodomain-like"/>
    <property type="match status" value="1"/>
</dbReference>
<protein>
    <submittedName>
        <fullName evidence="2">Putative transposase</fullName>
    </submittedName>
</protein>
<feature type="domain" description="Integrase catalytic" evidence="1">
    <location>
        <begin position="113"/>
        <end position="285"/>
    </location>
</feature>
<dbReference type="PANTHER" id="PTHR46889">
    <property type="entry name" value="TRANSPOSASE INSF FOR INSERTION SEQUENCE IS3B-RELATED"/>
    <property type="match status" value="1"/>
</dbReference>
<dbReference type="InterPro" id="IPR001584">
    <property type="entry name" value="Integrase_cat-core"/>
</dbReference>